<dbReference type="PANTHER" id="PTHR42838">
    <property type="entry name" value="CYTOCHROME C OXIDASE SUBUNIT II"/>
    <property type="match status" value="1"/>
</dbReference>
<dbReference type="InterPro" id="IPR002429">
    <property type="entry name" value="CcO_II-like_C"/>
</dbReference>
<dbReference type="InterPro" id="IPR026468">
    <property type="entry name" value="Nitrous_oxide_Rdtase_Sec-dep"/>
</dbReference>
<dbReference type="RefSeq" id="WP_324716804.1">
    <property type="nucleotide sequence ID" value="NZ_CP141615.1"/>
</dbReference>
<dbReference type="InterPro" id="IPR015943">
    <property type="entry name" value="WD40/YVTN_repeat-like_dom_sf"/>
</dbReference>
<dbReference type="SUPFAM" id="SSF49503">
    <property type="entry name" value="Cupredoxins"/>
    <property type="match status" value="1"/>
</dbReference>
<accession>A0ABZ1BXV9</accession>
<keyword evidence="3" id="KW-0574">Periplasm</keyword>
<dbReference type="InterPro" id="IPR011045">
    <property type="entry name" value="N2O_reductase_N"/>
</dbReference>
<evidence type="ECO:0000256" key="4">
    <source>
        <dbReference type="ARBA" id="ARBA00023008"/>
    </source>
</evidence>
<evidence type="ECO:0000313" key="7">
    <source>
        <dbReference type="Proteomes" id="UP001332192"/>
    </source>
</evidence>
<dbReference type="SUPFAM" id="SSF50974">
    <property type="entry name" value="Nitrous oxide reductase, N-terminal domain"/>
    <property type="match status" value="1"/>
</dbReference>
<dbReference type="Proteomes" id="UP001332192">
    <property type="component" value="Chromosome"/>
</dbReference>
<dbReference type="PANTHER" id="PTHR42838:SF2">
    <property type="entry name" value="NITROUS-OXIDE REDUCTASE"/>
    <property type="match status" value="1"/>
</dbReference>
<dbReference type="InterPro" id="IPR034205">
    <property type="entry name" value="N2OR_C"/>
</dbReference>
<gene>
    <name evidence="6" type="primary">nosZ</name>
    <name evidence="6" type="ORF">U7230_00505</name>
</gene>
<dbReference type="CDD" id="cd04223">
    <property type="entry name" value="N2OR_C"/>
    <property type="match status" value="1"/>
</dbReference>
<comment type="subcellular location">
    <subcellularLocation>
        <location evidence="1">Periplasm</location>
    </subcellularLocation>
</comment>
<protein>
    <submittedName>
        <fullName evidence="6">Sec-dependent nitrous-oxide reductase</fullName>
        <ecNumber evidence="6">1.7.2.4</ecNumber>
    </submittedName>
</protein>
<dbReference type="InterPro" id="IPR051403">
    <property type="entry name" value="NosZ/Cyto_c_oxidase_sub2"/>
</dbReference>
<keyword evidence="7" id="KW-1185">Reference proteome</keyword>
<organism evidence="6 7">
    <name type="scientific">Carboxydichorda subterranea</name>
    <dbReference type="NCBI Taxonomy" id="3109565"/>
    <lineage>
        <taxon>Bacteria</taxon>
        <taxon>Bacillati</taxon>
        <taxon>Bacillota</taxon>
        <taxon>Limnochordia</taxon>
        <taxon>Limnochordales</taxon>
        <taxon>Geochordaceae</taxon>
        <taxon>Carboxydichorda</taxon>
    </lineage>
</organism>
<dbReference type="InterPro" id="IPR008972">
    <property type="entry name" value="Cupredoxin"/>
</dbReference>
<dbReference type="InterPro" id="IPR028096">
    <property type="entry name" value="EfeO_Cupredoxin"/>
</dbReference>
<feature type="domain" description="Cytochrome oxidase subunit II copper A binding" evidence="5">
    <location>
        <begin position="451"/>
        <end position="612"/>
    </location>
</feature>
<dbReference type="Gene3D" id="2.60.40.420">
    <property type="entry name" value="Cupredoxins - blue copper proteins"/>
    <property type="match status" value="1"/>
</dbReference>
<dbReference type="NCBIfam" id="TIGR04246">
    <property type="entry name" value="nitrous_NosZ_Gp"/>
    <property type="match status" value="1"/>
</dbReference>
<dbReference type="Pfam" id="PF18764">
    <property type="entry name" value="nos_propeller"/>
    <property type="match status" value="1"/>
</dbReference>
<dbReference type="GO" id="GO:0050304">
    <property type="term" value="F:nitrous-oxide reductase activity"/>
    <property type="evidence" value="ECO:0007669"/>
    <property type="project" value="UniProtKB-EC"/>
</dbReference>
<dbReference type="EMBL" id="CP141615">
    <property type="protein sequence ID" value="WRP17534.1"/>
    <property type="molecule type" value="Genomic_DNA"/>
</dbReference>
<dbReference type="EC" id="1.7.2.4" evidence="6"/>
<dbReference type="InterPro" id="IPR041114">
    <property type="entry name" value="Nos_propeller"/>
</dbReference>
<name>A0ABZ1BXV9_9FIRM</name>
<evidence type="ECO:0000256" key="3">
    <source>
        <dbReference type="ARBA" id="ARBA00022764"/>
    </source>
</evidence>
<evidence type="ECO:0000313" key="6">
    <source>
        <dbReference type="EMBL" id="WRP17534.1"/>
    </source>
</evidence>
<evidence type="ECO:0000259" key="5">
    <source>
        <dbReference type="PROSITE" id="PS50857"/>
    </source>
</evidence>
<keyword evidence="4" id="KW-0186">Copper</keyword>
<evidence type="ECO:0000256" key="2">
    <source>
        <dbReference type="ARBA" id="ARBA00022723"/>
    </source>
</evidence>
<keyword evidence="2" id="KW-0479">Metal-binding</keyword>
<keyword evidence="6" id="KW-0560">Oxidoreductase</keyword>
<evidence type="ECO:0000256" key="1">
    <source>
        <dbReference type="ARBA" id="ARBA00004418"/>
    </source>
</evidence>
<proteinExistence type="predicted"/>
<dbReference type="PROSITE" id="PS50857">
    <property type="entry name" value="COX2_CUA"/>
    <property type="match status" value="1"/>
</dbReference>
<dbReference type="Gene3D" id="2.130.10.10">
    <property type="entry name" value="YVTN repeat-like/Quinoprotein amine dehydrogenase"/>
    <property type="match status" value="1"/>
</dbReference>
<sequence length="612" mass="68049">MRRSHLKHVVWGLAALVLVTLLSGFSLFGGKETPGGDASKALVPPGKLDEYYLFASGGHSGQVFVYGVPSMRRIRTIPVFTPDPAWGYGYDEETKAMLGGLTWGDVHHPALSETNGEYDGRWLFVNDNANNRVARINLKTFYTEQILGPVPNIMGPHSATFVTPNTEYLFMGSRFATPVPAGTYVPIQEFKSKYYGVLAGVKIDPKSGHMELAWELLLPPWSFDLGDAGKKVSDGWYFLTTYNTEEAYETLEVGASARDRDFIVMVNWKEAEKAAAAGKFQTIAGAKVIDPVKVPGIVYLMPVAKSPHGVDVAPDGRHIAAAGKLQPTVTVYDFEKIKSAIEAKKFAGEERGLPILDYEAVRVAEVPVGLGPLHTQFDDKGYAYTSLFIDSAIVKWKIGEWKVIDKVDVHYNVGHLCAAEGDTTSPDGKWLVSLNKMAKDRFLPVGPSHPENLQLIDISGDKMKLVYESPVDPEPHYAQMIKADKIKPEVVFYKDVKRPNSVWDPKDARVVRKGNRVDAYIVAIRSRFIPDRVEVNEGDDVYFHLTNNDMDQDITHGFGIPLYNVDMQVEPGETKTLHVKATKPGVYPFYCTNFCSALHQEMQGWFLVKPKK</sequence>
<dbReference type="Pfam" id="PF13473">
    <property type="entry name" value="Cupredoxin_1"/>
    <property type="match status" value="1"/>
</dbReference>
<reference evidence="6 7" key="1">
    <citation type="journal article" date="2024" name="Front. Microbiol.">
        <title>Novel thermophilic genera Geochorda gen. nov. and Carboxydochorda gen. nov. from the deep terrestrial subsurface reveal the ecophysiological diversity in the class Limnochordia.</title>
        <authorList>
            <person name="Karnachuk O.V."/>
            <person name="Lukina A.P."/>
            <person name="Avakyan M.R."/>
            <person name="Kadnikov V.V."/>
            <person name="Begmatov S."/>
            <person name="Beletsky A.V."/>
            <person name="Vlasova K.G."/>
            <person name="Novikov A.A."/>
            <person name="Shcherbakova V.A."/>
            <person name="Mardanov A.V."/>
            <person name="Ravin N.V."/>
        </authorList>
    </citation>
    <scope>NUCLEOTIDE SEQUENCE [LARGE SCALE GENOMIC DNA]</scope>
    <source>
        <strain evidence="6 7">L945</strain>
    </source>
</reference>